<dbReference type="AlphaFoldDB" id="A0A426TXS7"/>
<protein>
    <submittedName>
        <fullName evidence="2">Uncharacterized protein</fullName>
    </submittedName>
</protein>
<name>A0A426TXS7_9CHLR</name>
<feature type="chain" id="PRO_5019167205" evidence="1">
    <location>
        <begin position="23"/>
        <end position="304"/>
    </location>
</feature>
<evidence type="ECO:0000256" key="1">
    <source>
        <dbReference type="SAM" id="SignalP"/>
    </source>
</evidence>
<evidence type="ECO:0000313" key="2">
    <source>
        <dbReference type="EMBL" id="RRR70670.1"/>
    </source>
</evidence>
<accession>A0A426TXS7</accession>
<comment type="caution">
    <text evidence="2">The sequence shown here is derived from an EMBL/GenBank/DDBJ whole genome shotgun (WGS) entry which is preliminary data.</text>
</comment>
<reference evidence="2 3" key="1">
    <citation type="submission" date="2018-12" db="EMBL/GenBank/DDBJ databases">
        <title>Genome Sequence of Candidatus Viridilinea halotolerans isolated from saline sulfide-rich spring.</title>
        <authorList>
            <person name="Grouzdev D.S."/>
            <person name="Burganskaya E.I."/>
            <person name="Krutkina M.S."/>
            <person name="Sukhacheva M.V."/>
            <person name="Gorlenko V.M."/>
        </authorList>
    </citation>
    <scope>NUCLEOTIDE SEQUENCE [LARGE SCALE GENOMIC DNA]</scope>
    <source>
        <strain evidence="2">Chok-6</strain>
    </source>
</reference>
<gene>
    <name evidence="2" type="ORF">EI684_13005</name>
</gene>
<sequence>MKFVRLFRALLILFIIPSLRLAPPLAAQTNPPPFTSEPSSVTQSVALGSSQALGLVLRNDGVATRDLQLFPAFVDEDSGALLAPADAAPSLGHHHPRVDPAISQAQASDPSGHATFLVILADQADLHAAYTITDWDARGAYVYETLRDHAARSQAPLRTLLDARGLDYTPFWIVNALAVRGNASDLAVLASDVRVAQLRAVQVAVLGESSEKPNSAIAQNSPYGIASPFPLSLSYCHPERSEGSLFGRKEMLRCAQHDKRSVSNIASPFPLSLSYCHPERSEGSLFGRKEMLRCAQHDKRSVSN</sequence>
<feature type="non-terminal residue" evidence="2">
    <location>
        <position position="304"/>
    </location>
</feature>
<evidence type="ECO:0000313" key="3">
    <source>
        <dbReference type="Proteomes" id="UP000280307"/>
    </source>
</evidence>
<dbReference type="Proteomes" id="UP000280307">
    <property type="component" value="Unassembled WGS sequence"/>
</dbReference>
<feature type="signal peptide" evidence="1">
    <location>
        <begin position="1"/>
        <end position="22"/>
    </location>
</feature>
<keyword evidence="1" id="KW-0732">Signal</keyword>
<proteinExistence type="predicted"/>
<dbReference type="EMBL" id="RSAS01000504">
    <property type="protein sequence ID" value="RRR70670.1"/>
    <property type="molecule type" value="Genomic_DNA"/>
</dbReference>
<organism evidence="2 3">
    <name type="scientific">Candidatus Viridilinea halotolerans</name>
    <dbReference type="NCBI Taxonomy" id="2491704"/>
    <lineage>
        <taxon>Bacteria</taxon>
        <taxon>Bacillati</taxon>
        <taxon>Chloroflexota</taxon>
        <taxon>Chloroflexia</taxon>
        <taxon>Chloroflexales</taxon>
        <taxon>Chloroflexineae</taxon>
        <taxon>Oscillochloridaceae</taxon>
        <taxon>Candidatus Viridilinea</taxon>
    </lineage>
</organism>